<dbReference type="Proteomes" id="UP000789366">
    <property type="component" value="Unassembled WGS sequence"/>
</dbReference>
<protein>
    <submittedName>
        <fullName evidence="1">15744_t:CDS:1</fullName>
    </submittedName>
</protein>
<accession>A0ACA9MDJ7</accession>
<comment type="caution">
    <text evidence="1">The sequence shown here is derived from an EMBL/GenBank/DDBJ whole genome shotgun (WGS) entry which is preliminary data.</text>
</comment>
<keyword evidence="2" id="KW-1185">Reference proteome</keyword>
<evidence type="ECO:0000313" key="2">
    <source>
        <dbReference type="Proteomes" id="UP000789366"/>
    </source>
</evidence>
<organism evidence="1 2">
    <name type="scientific">Cetraspora pellucida</name>
    <dbReference type="NCBI Taxonomy" id="1433469"/>
    <lineage>
        <taxon>Eukaryota</taxon>
        <taxon>Fungi</taxon>
        <taxon>Fungi incertae sedis</taxon>
        <taxon>Mucoromycota</taxon>
        <taxon>Glomeromycotina</taxon>
        <taxon>Glomeromycetes</taxon>
        <taxon>Diversisporales</taxon>
        <taxon>Gigasporaceae</taxon>
        <taxon>Cetraspora</taxon>
    </lineage>
</organism>
<evidence type="ECO:0000313" key="1">
    <source>
        <dbReference type="EMBL" id="CAG8585350.1"/>
    </source>
</evidence>
<sequence length="143" mass="16725">MTNIQNLNNTQLEEEFSLINPQQELTENKFDNRHIWKGKSSRLEVWSIKNHYQELKKLFPERIHIINADQSETEILTEVQEIIKQTRVPKSEARLPQSVRPGETPEAAACREVFEETNLTIENCQKIAEENVFYANLPPGNRH</sequence>
<name>A0ACA9MDJ7_9GLOM</name>
<reference evidence="1" key="1">
    <citation type="submission" date="2021-06" db="EMBL/GenBank/DDBJ databases">
        <authorList>
            <person name="Kallberg Y."/>
            <person name="Tangrot J."/>
            <person name="Rosling A."/>
        </authorList>
    </citation>
    <scope>NUCLEOTIDE SEQUENCE</scope>
    <source>
        <strain evidence="1">28 12/20/2015</strain>
    </source>
</reference>
<proteinExistence type="predicted"/>
<dbReference type="EMBL" id="CAJVPW010007754">
    <property type="protein sequence ID" value="CAG8585350.1"/>
    <property type="molecule type" value="Genomic_DNA"/>
</dbReference>
<gene>
    <name evidence="1" type="ORF">SPELUC_LOCUS6541</name>
</gene>